<keyword evidence="2" id="KW-0812">Transmembrane</keyword>
<dbReference type="EMBL" id="KZ559617">
    <property type="protein sequence ID" value="PLN76472.1"/>
    <property type="molecule type" value="Genomic_DNA"/>
</dbReference>
<reference evidence="4" key="1">
    <citation type="submission" date="2017-12" db="EMBL/GenBank/DDBJ databases">
        <authorList>
            <consortium name="DOE Joint Genome Institute"/>
            <person name="Mondo S.J."/>
            <person name="Kjaerbolling I."/>
            <person name="Vesth T.C."/>
            <person name="Frisvad J.C."/>
            <person name="Nybo J.L."/>
            <person name="Theobald S."/>
            <person name="Kuo A."/>
            <person name="Bowyer P."/>
            <person name="Matsuda Y."/>
            <person name="Lyhne E.K."/>
            <person name="Kogle M.E."/>
            <person name="Clum A."/>
            <person name="Lipzen A."/>
            <person name="Salamov A."/>
            <person name="Ngan C.Y."/>
            <person name="Daum C."/>
            <person name="Chiniquy J."/>
            <person name="Barry K."/>
            <person name="LaButti K."/>
            <person name="Haridas S."/>
            <person name="Simmons B.A."/>
            <person name="Magnuson J.K."/>
            <person name="Mortensen U.H."/>
            <person name="Larsen T.O."/>
            <person name="Grigoriev I.V."/>
            <person name="Baker S.E."/>
            <person name="Andersen M.R."/>
            <person name="Nordberg H.P."/>
            <person name="Cantor M.N."/>
            <person name="Hua S.X."/>
        </authorList>
    </citation>
    <scope>NUCLEOTIDE SEQUENCE [LARGE SCALE GENOMIC DNA]</scope>
    <source>
        <strain evidence="4">IBT 19404</strain>
    </source>
</reference>
<feature type="region of interest" description="Disordered" evidence="1">
    <location>
        <begin position="1"/>
        <end position="37"/>
    </location>
</feature>
<dbReference type="OrthoDB" id="10376768at2759"/>
<dbReference type="Proteomes" id="UP000235023">
    <property type="component" value="Unassembled WGS sequence"/>
</dbReference>
<evidence type="ECO:0000313" key="4">
    <source>
        <dbReference type="Proteomes" id="UP000235023"/>
    </source>
</evidence>
<feature type="compositionally biased region" description="Basic and acidic residues" evidence="1">
    <location>
        <begin position="1"/>
        <end position="14"/>
    </location>
</feature>
<accession>A0A2J5HHJ7</accession>
<evidence type="ECO:0000256" key="2">
    <source>
        <dbReference type="SAM" id="Phobius"/>
    </source>
</evidence>
<feature type="transmembrane region" description="Helical" evidence="2">
    <location>
        <begin position="100"/>
        <end position="119"/>
    </location>
</feature>
<keyword evidence="2" id="KW-0472">Membrane</keyword>
<protein>
    <submittedName>
        <fullName evidence="3">Uncharacterized protein</fullName>
    </submittedName>
</protein>
<evidence type="ECO:0000256" key="1">
    <source>
        <dbReference type="SAM" id="MobiDB-lite"/>
    </source>
</evidence>
<sequence>MEMKRSQKYDRKVQGWEGKAPKRNQTTQARTKEKEQIGKEYRAGIKVSLQKSSHTPGWTVRRAGVSLPAASQRKTPHGDPLQGRKLATSISKPPSVIQHCHFFVVLLFFGLFMWFIWAFRALHLVGEYDDSVRPKCLNHPL</sequence>
<feature type="region of interest" description="Disordered" evidence="1">
    <location>
        <begin position="64"/>
        <end position="86"/>
    </location>
</feature>
<name>A0A2J5HHJ7_9EURO</name>
<evidence type="ECO:0000313" key="3">
    <source>
        <dbReference type="EMBL" id="PLN76472.1"/>
    </source>
</evidence>
<keyword evidence="4" id="KW-1185">Reference proteome</keyword>
<gene>
    <name evidence="3" type="ORF">BDW42DRAFT_20100</name>
</gene>
<keyword evidence="2" id="KW-1133">Transmembrane helix</keyword>
<dbReference type="AlphaFoldDB" id="A0A2J5HHJ7"/>
<proteinExistence type="predicted"/>
<organism evidence="3 4">
    <name type="scientific">Aspergillus taichungensis</name>
    <dbReference type="NCBI Taxonomy" id="482145"/>
    <lineage>
        <taxon>Eukaryota</taxon>
        <taxon>Fungi</taxon>
        <taxon>Dikarya</taxon>
        <taxon>Ascomycota</taxon>
        <taxon>Pezizomycotina</taxon>
        <taxon>Eurotiomycetes</taxon>
        <taxon>Eurotiomycetidae</taxon>
        <taxon>Eurotiales</taxon>
        <taxon>Aspergillaceae</taxon>
        <taxon>Aspergillus</taxon>
        <taxon>Aspergillus subgen. Circumdati</taxon>
    </lineage>
</organism>